<reference evidence="6 7" key="1">
    <citation type="submission" date="2016-04" db="EMBL/GenBank/DDBJ databases">
        <title>Complete genome sequence and analysis of deep-sea sediment isolate, Amycolatopsis sp. WP1.</title>
        <authorList>
            <person name="Wang H."/>
            <person name="Chen S."/>
            <person name="Wu Q."/>
        </authorList>
    </citation>
    <scope>NUCLEOTIDE SEQUENCE [LARGE SCALE GENOMIC DNA]</scope>
    <source>
        <strain evidence="6 7">WP1</strain>
    </source>
</reference>
<feature type="signal peptide" evidence="4">
    <location>
        <begin position="1"/>
        <end position="24"/>
    </location>
</feature>
<accession>A0A344LBU1</accession>
<evidence type="ECO:0000256" key="3">
    <source>
        <dbReference type="ARBA" id="ARBA00022729"/>
    </source>
</evidence>
<proteinExistence type="inferred from homology"/>
<comment type="similarity">
    <text evidence="1">Belongs to the bacterial solute-binding protein 3 family.</text>
</comment>
<dbReference type="InterPro" id="IPR001638">
    <property type="entry name" value="Solute-binding_3/MltF_N"/>
</dbReference>
<evidence type="ECO:0000313" key="7">
    <source>
        <dbReference type="Proteomes" id="UP000250434"/>
    </source>
</evidence>
<dbReference type="PANTHER" id="PTHR30085">
    <property type="entry name" value="AMINO ACID ABC TRANSPORTER PERMEASE"/>
    <property type="match status" value="1"/>
</dbReference>
<dbReference type="InterPro" id="IPR051455">
    <property type="entry name" value="Bact_solute-bind_prot3"/>
</dbReference>
<feature type="chain" id="PRO_5039312795" evidence="4">
    <location>
        <begin position="25"/>
        <end position="309"/>
    </location>
</feature>
<dbReference type="GO" id="GO:0006865">
    <property type="term" value="P:amino acid transport"/>
    <property type="evidence" value="ECO:0007669"/>
    <property type="project" value="TreeGrafter"/>
</dbReference>
<keyword evidence="7" id="KW-1185">Reference proteome</keyword>
<dbReference type="GO" id="GO:0030288">
    <property type="term" value="C:outer membrane-bounded periplasmic space"/>
    <property type="evidence" value="ECO:0007669"/>
    <property type="project" value="TreeGrafter"/>
</dbReference>
<dbReference type="EMBL" id="CP015163">
    <property type="protein sequence ID" value="AXB45515.1"/>
    <property type="molecule type" value="Genomic_DNA"/>
</dbReference>
<dbReference type="GO" id="GO:0005576">
    <property type="term" value="C:extracellular region"/>
    <property type="evidence" value="ECO:0007669"/>
    <property type="project" value="TreeGrafter"/>
</dbReference>
<keyword evidence="3 4" id="KW-0732">Signal</keyword>
<evidence type="ECO:0000313" key="6">
    <source>
        <dbReference type="EMBL" id="AXB45515.1"/>
    </source>
</evidence>
<dbReference type="Gene3D" id="3.40.190.10">
    <property type="entry name" value="Periplasmic binding protein-like II"/>
    <property type="match status" value="2"/>
</dbReference>
<keyword evidence="2" id="KW-0813">Transport</keyword>
<evidence type="ECO:0000259" key="5">
    <source>
        <dbReference type="SMART" id="SM00062"/>
    </source>
</evidence>
<organism evidence="6 7">
    <name type="scientific">Amycolatopsis albispora</name>
    <dbReference type="NCBI Taxonomy" id="1804986"/>
    <lineage>
        <taxon>Bacteria</taxon>
        <taxon>Bacillati</taxon>
        <taxon>Actinomycetota</taxon>
        <taxon>Actinomycetes</taxon>
        <taxon>Pseudonocardiales</taxon>
        <taxon>Pseudonocardiaceae</taxon>
        <taxon>Amycolatopsis</taxon>
    </lineage>
</organism>
<dbReference type="AlphaFoldDB" id="A0A344LBU1"/>
<dbReference type="CDD" id="cd13690">
    <property type="entry name" value="PBP2_GluB"/>
    <property type="match status" value="1"/>
</dbReference>
<dbReference type="OrthoDB" id="9807888at2"/>
<dbReference type="KEGG" id="aab:A4R43_25985"/>
<dbReference type="Pfam" id="PF00497">
    <property type="entry name" value="SBP_bac_3"/>
    <property type="match status" value="1"/>
</dbReference>
<dbReference type="SMART" id="SM00062">
    <property type="entry name" value="PBPb"/>
    <property type="match status" value="1"/>
</dbReference>
<dbReference type="PANTHER" id="PTHR30085:SF6">
    <property type="entry name" value="ABC TRANSPORTER GLUTAMINE-BINDING PROTEIN GLNH"/>
    <property type="match status" value="1"/>
</dbReference>
<sequence length="309" mass="32340">MAKASSTRRRIALMCAVVTFGATAGACSGGTEAVPGANNAAQSMLDRAPVATEAELAASPTAMAIKQRGELFIGASLETPLMSQQNPTTGEAEGFDATLGKLLAKYILGEPKRKIITTTPQIREALIQNSTVDAVIQNYSITPKRAEKVSFAGPYFISGQAVATLKGKPDISRPEDLNGKKVLVATGSTGAGVVKELAPQAQQIAFNTDPECVQALEQGRGDAWVKDLPVIAGETKLNDKIQLASGTFGSDPYGIGIKHGDESFKKFVNGWLKKIQDAGLWQQAYQESLGTVIPGEVPQPPAIGSVAGS</sequence>
<dbReference type="PROSITE" id="PS51257">
    <property type="entry name" value="PROKAR_LIPOPROTEIN"/>
    <property type="match status" value="1"/>
</dbReference>
<dbReference type="RefSeq" id="WP_113694749.1">
    <property type="nucleotide sequence ID" value="NZ_CP015163.1"/>
</dbReference>
<feature type="domain" description="Solute-binding protein family 3/N-terminal" evidence="5">
    <location>
        <begin position="70"/>
        <end position="292"/>
    </location>
</feature>
<gene>
    <name evidence="6" type="ORF">A4R43_25985</name>
</gene>
<dbReference type="Proteomes" id="UP000250434">
    <property type="component" value="Chromosome"/>
</dbReference>
<name>A0A344LBU1_9PSEU</name>
<dbReference type="SUPFAM" id="SSF53850">
    <property type="entry name" value="Periplasmic binding protein-like II"/>
    <property type="match status" value="1"/>
</dbReference>
<evidence type="ECO:0000256" key="4">
    <source>
        <dbReference type="SAM" id="SignalP"/>
    </source>
</evidence>
<evidence type="ECO:0000256" key="1">
    <source>
        <dbReference type="ARBA" id="ARBA00010333"/>
    </source>
</evidence>
<protein>
    <submittedName>
        <fullName evidence="6">ABC transporter substrate-binding protein</fullName>
    </submittedName>
</protein>
<evidence type="ECO:0000256" key="2">
    <source>
        <dbReference type="ARBA" id="ARBA00022448"/>
    </source>
</evidence>